<dbReference type="InterPro" id="IPR000719">
    <property type="entry name" value="Prot_kinase_dom"/>
</dbReference>
<keyword evidence="6 10" id="KW-1133">Transmembrane helix</keyword>
<dbReference type="InterPro" id="IPR001611">
    <property type="entry name" value="Leu-rich_rpt"/>
</dbReference>
<accession>A0A6P5FMK7</accession>
<dbReference type="RefSeq" id="XP_020097209.1">
    <property type="nucleotide sequence ID" value="XM_020241620.1"/>
</dbReference>
<evidence type="ECO:0000256" key="8">
    <source>
        <dbReference type="ARBA" id="ARBA00023170"/>
    </source>
</evidence>
<dbReference type="Pfam" id="PF00069">
    <property type="entry name" value="Pkinase"/>
    <property type="match status" value="1"/>
</dbReference>
<dbReference type="GO" id="GO:0004672">
    <property type="term" value="F:protein kinase activity"/>
    <property type="evidence" value="ECO:0007669"/>
    <property type="project" value="InterPro"/>
</dbReference>
<evidence type="ECO:0000256" key="1">
    <source>
        <dbReference type="ARBA" id="ARBA00004479"/>
    </source>
</evidence>
<evidence type="ECO:0000256" key="4">
    <source>
        <dbReference type="ARBA" id="ARBA00022729"/>
    </source>
</evidence>
<evidence type="ECO:0000313" key="13">
    <source>
        <dbReference type="Proteomes" id="UP000515123"/>
    </source>
</evidence>
<evidence type="ECO:0000256" key="7">
    <source>
        <dbReference type="ARBA" id="ARBA00023136"/>
    </source>
</evidence>
<dbReference type="Pfam" id="PF00560">
    <property type="entry name" value="LRR_1"/>
    <property type="match status" value="3"/>
</dbReference>
<evidence type="ECO:0000256" key="3">
    <source>
        <dbReference type="ARBA" id="ARBA00022692"/>
    </source>
</evidence>
<reference evidence="13" key="1">
    <citation type="journal article" date="2015" name="Nat. Genet.">
        <title>The pineapple genome and the evolution of CAM photosynthesis.</title>
        <authorList>
            <person name="Ming R."/>
            <person name="VanBuren R."/>
            <person name="Wai C.M."/>
            <person name="Tang H."/>
            <person name="Schatz M.C."/>
            <person name="Bowers J.E."/>
            <person name="Lyons E."/>
            <person name="Wang M.L."/>
            <person name="Chen J."/>
            <person name="Biggers E."/>
            <person name="Zhang J."/>
            <person name="Huang L."/>
            <person name="Zhang L."/>
            <person name="Miao W."/>
            <person name="Zhang J."/>
            <person name="Ye Z."/>
            <person name="Miao C."/>
            <person name="Lin Z."/>
            <person name="Wang H."/>
            <person name="Zhou H."/>
            <person name="Yim W.C."/>
            <person name="Priest H.D."/>
            <person name="Zheng C."/>
            <person name="Woodhouse M."/>
            <person name="Edger P.P."/>
            <person name="Guyot R."/>
            <person name="Guo H.B."/>
            <person name="Guo H."/>
            <person name="Zheng G."/>
            <person name="Singh R."/>
            <person name="Sharma A."/>
            <person name="Min X."/>
            <person name="Zheng Y."/>
            <person name="Lee H."/>
            <person name="Gurtowski J."/>
            <person name="Sedlazeck F.J."/>
            <person name="Harkess A."/>
            <person name="McKain M.R."/>
            <person name="Liao Z."/>
            <person name="Fang J."/>
            <person name="Liu J."/>
            <person name="Zhang X."/>
            <person name="Zhang Q."/>
            <person name="Hu W."/>
            <person name="Qin Y."/>
            <person name="Wang K."/>
            <person name="Chen L.Y."/>
            <person name="Shirley N."/>
            <person name="Lin Y.R."/>
            <person name="Liu L.Y."/>
            <person name="Hernandez A.G."/>
            <person name="Wright C.L."/>
            <person name="Bulone V."/>
            <person name="Tuskan G.A."/>
            <person name="Heath K."/>
            <person name="Zee F."/>
            <person name="Moore P.H."/>
            <person name="Sunkar R."/>
            <person name="Leebens-Mack J.H."/>
            <person name="Mockler T."/>
            <person name="Bennetzen J.L."/>
            <person name="Freeling M."/>
            <person name="Sankoff D."/>
            <person name="Paterson A.H."/>
            <person name="Zhu X."/>
            <person name="Yang X."/>
            <person name="Smith J.A."/>
            <person name="Cushman J.C."/>
            <person name="Paull R.E."/>
            <person name="Yu Q."/>
        </authorList>
    </citation>
    <scope>NUCLEOTIDE SEQUENCE [LARGE SCALE GENOMIC DNA]</scope>
    <source>
        <strain evidence="13">cv. F153</strain>
    </source>
</reference>
<dbReference type="PANTHER" id="PTHR48006:SF73">
    <property type="entry name" value="PROTEIN KINASE DOMAIN-CONTAINING PROTEIN"/>
    <property type="match status" value="1"/>
</dbReference>
<dbReference type="PROSITE" id="PS50011">
    <property type="entry name" value="PROTEIN_KINASE_DOM"/>
    <property type="match status" value="1"/>
</dbReference>
<dbReference type="Gene3D" id="1.10.510.10">
    <property type="entry name" value="Transferase(Phosphotransferase) domain 1"/>
    <property type="match status" value="1"/>
</dbReference>
<keyword evidence="7 10" id="KW-0472">Membrane</keyword>
<evidence type="ECO:0000256" key="11">
    <source>
        <dbReference type="SAM" id="SignalP"/>
    </source>
</evidence>
<keyword evidence="2" id="KW-0433">Leucine-rich repeat</keyword>
<evidence type="ECO:0000313" key="14">
    <source>
        <dbReference type="RefSeq" id="XP_020097209.1"/>
    </source>
</evidence>
<keyword evidence="9" id="KW-0325">Glycoprotein</keyword>
<evidence type="ECO:0000256" key="10">
    <source>
        <dbReference type="SAM" id="Phobius"/>
    </source>
</evidence>
<gene>
    <name evidence="14" type="primary">LOC109716281</name>
</gene>
<name>A0A6P5FMK7_ANACO</name>
<dbReference type="SUPFAM" id="SSF56112">
    <property type="entry name" value="Protein kinase-like (PK-like)"/>
    <property type="match status" value="1"/>
</dbReference>
<dbReference type="Gene3D" id="3.30.200.20">
    <property type="entry name" value="Phosphorylase Kinase, domain 1"/>
    <property type="match status" value="1"/>
</dbReference>
<reference evidence="14" key="2">
    <citation type="submission" date="2025-08" db="UniProtKB">
        <authorList>
            <consortium name="RefSeq"/>
        </authorList>
    </citation>
    <scope>IDENTIFICATION</scope>
    <source>
        <tissue evidence="14">Leaf</tissue>
    </source>
</reference>
<evidence type="ECO:0000256" key="6">
    <source>
        <dbReference type="ARBA" id="ARBA00022989"/>
    </source>
</evidence>
<dbReference type="PANTHER" id="PTHR48006">
    <property type="entry name" value="LEUCINE-RICH REPEAT-CONTAINING PROTEIN DDB_G0281931-RELATED"/>
    <property type="match status" value="1"/>
</dbReference>
<feature type="transmembrane region" description="Helical" evidence="10">
    <location>
        <begin position="267"/>
        <end position="292"/>
    </location>
</feature>
<feature type="signal peptide" evidence="11">
    <location>
        <begin position="1"/>
        <end position="26"/>
    </location>
</feature>
<keyword evidence="8" id="KW-0675">Receptor</keyword>
<dbReference type="InterPro" id="IPR051824">
    <property type="entry name" value="LRR_Rcpt-Like_S/T_Kinase"/>
</dbReference>
<dbReference type="GeneID" id="109716281"/>
<dbReference type="AlphaFoldDB" id="A0A6P5FMK7"/>
<feature type="chain" id="PRO_5027729228" evidence="11">
    <location>
        <begin position="27"/>
        <end position="653"/>
    </location>
</feature>
<dbReference type="Gene3D" id="3.80.10.10">
    <property type="entry name" value="Ribonuclease Inhibitor"/>
    <property type="match status" value="1"/>
</dbReference>
<keyword evidence="3 10" id="KW-0812">Transmembrane</keyword>
<keyword evidence="4 11" id="KW-0732">Signal</keyword>
<dbReference type="GO" id="GO:0016020">
    <property type="term" value="C:membrane"/>
    <property type="evidence" value="ECO:0007669"/>
    <property type="project" value="UniProtKB-SubCell"/>
</dbReference>
<keyword evidence="5" id="KW-0677">Repeat</keyword>
<proteinExistence type="predicted"/>
<organism evidence="13 14">
    <name type="scientific">Ananas comosus</name>
    <name type="common">Pineapple</name>
    <name type="synonym">Ananas ananas</name>
    <dbReference type="NCBI Taxonomy" id="4615"/>
    <lineage>
        <taxon>Eukaryota</taxon>
        <taxon>Viridiplantae</taxon>
        <taxon>Streptophyta</taxon>
        <taxon>Embryophyta</taxon>
        <taxon>Tracheophyta</taxon>
        <taxon>Spermatophyta</taxon>
        <taxon>Magnoliopsida</taxon>
        <taxon>Liliopsida</taxon>
        <taxon>Poales</taxon>
        <taxon>Bromeliaceae</taxon>
        <taxon>Bromelioideae</taxon>
        <taxon>Ananas</taxon>
    </lineage>
</organism>
<dbReference type="InterPro" id="IPR011009">
    <property type="entry name" value="Kinase-like_dom_sf"/>
</dbReference>
<dbReference type="FunFam" id="3.80.10.10:FF:000041">
    <property type="entry name" value="LRR receptor-like serine/threonine-protein kinase ERECTA"/>
    <property type="match status" value="1"/>
</dbReference>
<dbReference type="SUPFAM" id="SSF52058">
    <property type="entry name" value="L domain-like"/>
    <property type="match status" value="1"/>
</dbReference>
<evidence type="ECO:0000256" key="2">
    <source>
        <dbReference type="ARBA" id="ARBA00022614"/>
    </source>
</evidence>
<dbReference type="OrthoDB" id="676979at2759"/>
<comment type="subcellular location">
    <subcellularLocation>
        <location evidence="1">Membrane</location>
        <topology evidence="1">Single-pass type I membrane protein</topology>
    </subcellularLocation>
</comment>
<dbReference type="GO" id="GO:0005524">
    <property type="term" value="F:ATP binding"/>
    <property type="evidence" value="ECO:0007669"/>
    <property type="project" value="InterPro"/>
</dbReference>
<feature type="domain" description="Protein kinase" evidence="12">
    <location>
        <begin position="358"/>
        <end position="636"/>
    </location>
</feature>
<dbReference type="FunFam" id="1.10.510.10:FF:000431">
    <property type="entry name" value="Putative inactive leucine-rich repeat receptor-like protein kinase"/>
    <property type="match status" value="1"/>
</dbReference>
<evidence type="ECO:0000256" key="9">
    <source>
        <dbReference type="ARBA" id="ARBA00023180"/>
    </source>
</evidence>
<evidence type="ECO:0000259" key="12">
    <source>
        <dbReference type="PROSITE" id="PS50011"/>
    </source>
</evidence>
<protein>
    <submittedName>
        <fullName evidence="14">Probable LRR receptor-like serine/threonine-protein kinase At1g14390 isoform X1</fullName>
    </submittedName>
</protein>
<evidence type="ECO:0000256" key="5">
    <source>
        <dbReference type="ARBA" id="ARBA00022737"/>
    </source>
</evidence>
<dbReference type="InterPro" id="IPR032675">
    <property type="entry name" value="LRR_dom_sf"/>
</dbReference>
<dbReference type="Proteomes" id="UP000515123">
    <property type="component" value="Linkage group 10"/>
</dbReference>
<sequence length="653" mass="71896">MPFLSHTIPILLTLPLASLLCSPSQSQIPPPLSAFLNSSNPCSLPPSPRLSITGGSRLHRPLSAASADALFAALSTLPHLTSLSLVSLGLHGPVPPQIHRLSSLQLLNLSSNYLSGPIPPQLLAMGSLQNLILAGNSFNGTLPDFKSLTAITELDLRGNRLAGEIPPPLFSHPSLEFLDLSGNTLSGHIPTDLSCGGRLRFVNISDNLLIGALPSCFRTDSLNRVVIDKANCLDDSKYQRPISYCNQGALAANLSSHEEKSGSRRKFGLLFCVVGGIIGGVALLVLLVVLVLRKLRENHPKRWTLLISDARKSSIIQVTHRNPVDKRHASQAVITESLGLIPYRIFTMKELEEATNNFDASNLMRNGPHKQCYKGLLQDGSMIMIRCFDLKQKYSPQSLVRYMDTISKLRHQHLVSIIGHCTDNGQDNANTTVFLVFEYISNGTLRSHLTEWRKRKMMKWPQRAAAVIGVARGIKILHTVTDPGIVGNDLSIENILLDKTLRAKITDYNLPVLPSDKTTKRGPDSTFAVMEDNDLSSISYVERGEREDIYQLGLILLETITGKSVESQEEMDVLRVQLQQSLNDGAEKLEETIDRAIHGTFALDSLKTAVEITLNCLSKDPKERPSIDDVIWNLQYSVQVQDGWATSENVIIQ</sequence>
<keyword evidence="13" id="KW-1185">Reference proteome</keyword>